<reference evidence="4 5" key="1">
    <citation type="submission" date="2018-10" db="EMBL/GenBank/DDBJ databases">
        <title>Genomic Encyclopedia of Type Strains, Phase IV (KMG-IV): sequencing the most valuable type-strain genomes for metagenomic binning, comparative biology and taxonomic classification.</title>
        <authorList>
            <person name="Goeker M."/>
        </authorList>
    </citation>
    <scope>NUCLEOTIDE SEQUENCE [LARGE SCALE GENOMIC DNA]</scope>
    <source>
        <strain evidence="4 5">DSM 4734</strain>
    </source>
</reference>
<comment type="caution">
    <text evidence="4">The sequence shown here is derived from an EMBL/GenBank/DDBJ whole genome shotgun (WGS) entry which is preliminary data.</text>
</comment>
<evidence type="ECO:0000313" key="4">
    <source>
        <dbReference type="EMBL" id="RKR03796.1"/>
    </source>
</evidence>
<dbReference type="Pfam" id="PF13505">
    <property type="entry name" value="OMP_b-brl"/>
    <property type="match status" value="1"/>
</dbReference>
<name>A0A495DLI8_9PROT</name>
<feature type="chain" id="PRO_5019822074" evidence="2">
    <location>
        <begin position="22"/>
        <end position="180"/>
    </location>
</feature>
<dbReference type="EMBL" id="RBIM01000001">
    <property type="protein sequence ID" value="RKR03796.1"/>
    <property type="molecule type" value="Genomic_DNA"/>
</dbReference>
<evidence type="ECO:0000259" key="3">
    <source>
        <dbReference type="Pfam" id="PF13505"/>
    </source>
</evidence>
<proteinExistence type="predicted"/>
<dbReference type="RefSeq" id="WP_121209710.1">
    <property type="nucleotide sequence ID" value="NZ_RBIM01000001.1"/>
</dbReference>
<sequence length="180" mass="18949">MLRTISVSVLAVLAMVGTASAQDDAFTLSGGYSQIQLDDFKLDAVTFRAGYDVNAYFGFEGQLDIGLGDDTVATCPAGAACLVADPSVGLDYGVGLFAIGRLPVGERFSLFARGGYVHNEFSTNFSYTGGMDANSFAWGAGAELALTQAGSLRFDYTRTDYDGFGNGDAYSLAYVHRFGG</sequence>
<evidence type="ECO:0000256" key="1">
    <source>
        <dbReference type="ARBA" id="ARBA00022729"/>
    </source>
</evidence>
<dbReference type="SUPFAM" id="SSF56925">
    <property type="entry name" value="OMPA-like"/>
    <property type="match status" value="1"/>
</dbReference>
<gene>
    <name evidence="4" type="ORF">C7435_0235</name>
</gene>
<dbReference type="InterPro" id="IPR027385">
    <property type="entry name" value="Beta-barrel_OMP"/>
</dbReference>
<feature type="domain" description="Outer membrane protein beta-barrel" evidence="3">
    <location>
        <begin position="10"/>
        <end position="177"/>
    </location>
</feature>
<accession>A0A495DLI8</accession>
<dbReference type="Proteomes" id="UP000273675">
    <property type="component" value="Unassembled WGS sequence"/>
</dbReference>
<evidence type="ECO:0000313" key="5">
    <source>
        <dbReference type="Proteomes" id="UP000273675"/>
    </source>
</evidence>
<dbReference type="InterPro" id="IPR011250">
    <property type="entry name" value="OMP/PagP_B-barrel"/>
</dbReference>
<dbReference type="Gene3D" id="2.40.160.20">
    <property type="match status" value="1"/>
</dbReference>
<evidence type="ECO:0000256" key="2">
    <source>
        <dbReference type="SAM" id="SignalP"/>
    </source>
</evidence>
<keyword evidence="1 2" id="KW-0732">Signal</keyword>
<dbReference type="OrthoDB" id="7173051at2"/>
<feature type="signal peptide" evidence="2">
    <location>
        <begin position="1"/>
        <end position="21"/>
    </location>
</feature>
<protein>
    <submittedName>
        <fullName evidence="4">Opacity protein-like surface antigen</fullName>
    </submittedName>
</protein>
<dbReference type="AlphaFoldDB" id="A0A495DLI8"/>
<organism evidence="4 5">
    <name type="scientific">Maricaulis maris</name>
    <dbReference type="NCBI Taxonomy" id="74318"/>
    <lineage>
        <taxon>Bacteria</taxon>
        <taxon>Pseudomonadati</taxon>
        <taxon>Pseudomonadota</taxon>
        <taxon>Alphaproteobacteria</taxon>
        <taxon>Maricaulales</taxon>
        <taxon>Maricaulaceae</taxon>
        <taxon>Maricaulis</taxon>
    </lineage>
</organism>